<dbReference type="CDD" id="cd08977">
    <property type="entry name" value="SusD"/>
    <property type="match status" value="1"/>
</dbReference>
<dbReference type="Pfam" id="PF07980">
    <property type="entry name" value="SusD_RagB"/>
    <property type="match status" value="1"/>
</dbReference>
<evidence type="ECO:0000259" key="6">
    <source>
        <dbReference type="Pfam" id="PF07980"/>
    </source>
</evidence>
<organism evidence="8 9">
    <name type="scientific">Deminuibacter soli</name>
    <dbReference type="NCBI Taxonomy" id="2291815"/>
    <lineage>
        <taxon>Bacteria</taxon>
        <taxon>Pseudomonadati</taxon>
        <taxon>Bacteroidota</taxon>
        <taxon>Chitinophagia</taxon>
        <taxon>Chitinophagales</taxon>
        <taxon>Chitinophagaceae</taxon>
        <taxon>Deminuibacter</taxon>
    </lineage>
</organism>
<evidence type="ECO:0000256" key="5">
    <source>
        <dbReference type="ARBA" id="ARBA00023237"/>
    </source>
</evidence>
<dbReference type="SUPFAM" id="SSF48452">
    <property type="entry name" value="TPR-like"/>
    <property type="match status" value="1"/>
</dbReference>
<evidence type="ECO:0000256" key="1">
    <source>
        <dbReference type="ARBA" id="ARBA00004442"/>
    </source>
</evidence>
<feature type="domain" description="SusD-like N-terminal" evidence="7">
    <location>
        <begin position="28"/>
        <end position="224"/>
    </location>
</feature>
<comment type="similarity">
    <text evidence="2">Belongs to the SusD family.</text>
</comment>
<keyword evidence="3" id="KW-0732">Signal</keyword>
<dbReference type="InterPro" id="IPR033985">
    <property type="entry name" value="SusD-like_N"/>
</dbReference>
<evidence type="ECO:0000259" key="7">
    <source>
        <dbReference type="Pfam" id="PF14322"/>
    </source>
</evidence>
<comment type="subcellular location">
    <subcellularLocation>
        <location evidence="1">Cell outer membrane</location>
    </subcellularLocation>
</comment>
<gene>
    <name evidence="8" type="ORF">DXN05_12555</name>
</gene>
<keyword evidence="9" id="KW-1185">Reference proteome</keyword>
<comment type="caution">
    <text evidence="8">The sequence shown here is derived from an EMBL/GenBank/DDBJ whole genome shotgun (WGS) entry which is preliminary data.</text>
</comment>
<keyword evidence="4" id="KW-0472">Membrane</keyword>
<evidence type="ECO:0000256" key="2">
    <source>
        <dbReference type="ARBA" id="ARBA00006275"/>
    </source>
</evidence>
<sequence>MNAMKKFNFLIPGFCCLLGLASCKKQLDEKAHSFLTPDNFYNSAADATSAINGVFSVLQDQKYYQRTVYIISEVSGDCFYPSPNSGDRGDIYSGTYSATNGEIANWWNNSYKMIKNANDVITYVPGIAMDSVQRNNIVGNAYFLRGMAYFDLVRTFGDVPLVLKAGDQDLYPKRAASDQVYAQLISDLKMAEQYCYHVDKVNATNNQGMVSSEAASGMLARAYLQRASTTFAQATDNQDAVTECNKVIAYATANPGSLTLVKNYGDIFDLTKKNGPEILFNVQFGLSPNAVNLTNRMFDPVTAVYGGYGSFIALNSYYNSFAANDTIRRRITVNTVDGGNRYISKWRDPGVKAGASGRTNWIVLRYADVLLMQSEALNNINPGDAAKFDGINKVRARAGLGSQSLSFDNTASSDDFVNAIVNERAWELGVEGQRRWDLIRLKKYKAVKAAQGYTIDDNHLLMPIPQSDIDLNVNLKQNTGW</sequence>
<dbReference type="GO" id="GO:0009279">
    <property type="term" value="C:cell outer membrane"/>
    <property type="evidence" value="ECO:0007669"/>
    <property type="project" value="UniProtKB-SubCell"/>
</dbReference>
<dbReference type="Pfam" id="PF14322">
    <property type="entry name" value="SusD-like_3"/>
    <property type="match status" value="1"/>
</dbReference>
<keyword evidence="5" id="KW-0998">Cell outer membrane</keyword>
<dbReference type="InterPro" id="IPR012944">
    <property type="entry name" value="SusD_RagB_dom"/>
</dbReference>
<dbReference type="AlphaFoldDB" id="A0A3E1NHZ9"/>
<dbReference type="Gene3D" id="1.25.40.390">
    <property type="match status" value="1"/>
</dbReference>
<name>A0A3E1NHZ9_9BACT</name>
<protein>
    <submittedName>
        <fullName evidence="8">RagB/SusD family nutrient uptake outer membrane protein</fullName>
    </submittedName>
</protein>
<proteinExistence type="inferred from homology"/>
<evidence type="ECO:0000256" key="4">
    <source>
        <dbReference type="ARBA" id="ARBA00023136"/>
    </source>
</evidence>
<dbReference type="Proteomes" id="UP000261284">
    <property type="component" value="Unassembled WGS sequence"/>
</dbReference>
<evidence type="ECO:0000313" key="8">
    <source>
        <dbReference type="EMBL" id="RFM27547.1"/>
    </source>
</evidence>
<reference evidence="8 9" key="1">
    <citation type="submission" date="2018-08" db="EMBL/GenBank/DDBJ databases">
        <title>Chitinophagaceae sp. K23C18032701, a novel bacterium isolated from forest soil.</title>
        <authorList>
            <person name="Wang C."/>
        </authorList>
    </citation>
    <scope>NUCLEOTIDE SEQUENCE [LARGE SCALE GENOMIC DNA]</scope>
    <source>
        <strain evidence="8 9">K23C18032701</strain>
    </source>
</reference>
<dbReference type="InterPro" id="IPR011990">
    <property type="entry name" value="TPR-like_helical_dom_sf"/>
</dbReference>
<dbReference type="PROSITE" id="PS51257">
    <property type="entry name" value="PROKAR_LIPOPROTEIN"/>
    <property type="match status" value="1"/>
</dbReference>
<evidence type="ECO:0000313" key="9">
    <source>
        <dbReference type="Proteomes" id="UP000261284"/>
    </source>
</evidence>
<evidence type="ECO:0000256" key="3">
    <source>
        <dbReference type="ARBA" id="ARBA00022729"/>
    </source>
</evidence>
<dbReference type="EMBL" id="QTJU01000004">
    <property type="protein sequence ID" value="RFM27547.1"/>
    <property type="molecule type" value="Genomic_DNA"/>
</dbReference>
<feature type="domain" description="RagB/SusD" evidence="6">
    <location>
        <begin position="341"/>
        <end position="481"/>
    </location>
</feature>
<accession>A0A3E1NHZ9</accession>